<gene>
    <name evidence="7" type="ORF">RF11_03662</name>
</gene>
<dbReference type="Gene3D" id="1.10.10.60">
    <property type="entry name" value="Homeodomain-like"/>
    <property type="match status" value="1"/>
</dbReference>
<dbReference type="CDD" id="cd00086">
    <property type="entry name" value="homeodomain"/>
    <property type="match status" value="1"/>
</dbReference>
<evidence type="ECO:0000259" key="6">
    <source>
        <dbReference type="PROSITE" id="PS50071"/>
    </source>
</evidence>
<feature type="domain" description="Homeobox" evidence="6">
    <location>
        <begin position="165"/>
        <end position="225"/>
    </location>
</feature>
<evidence type="ECO:0000313" key="7">
    <source>
        <dbReference type="EMBL" id="KII72421.1"/>
    </source>
</evidence>
<accession>A0A0C2MYJ8</accession>
<proteinExistence type="predicted"/>
<dbReference type="PANTHER" id="PTHR24327">
    <property type="entry name" value="HOMEOBOX PROTEIN"/>
    <property type="match status" value="1"/>
</dbReference>
<dbReference type="InterPro" id="IPR001356">
    <property type="entry name" value="HD"/>
</dbReference>
<dbReference type="PROSITE" id="PS50071">
    <property type="entry name" value="HOMEOBOX_2"/>
    <property type="match status" value="1"/>
</dbReference>
<dbReference type="InterPro" id="IPR009057">
    <property type="entry name" value="Homeodomain-like_sf"/>
</dbReference>
<dbReference type="OrthoDB" id="6159439at2759"/>
<keyword evidence="1 4" id="KW-0238">DNA-binding</keyword>
<evidence type="ECO:0000313" key="8">
    <source>
        <dbReference type="Proteomes" id="UP000031668"/>
    </source>
</evidence>
<evidence type="ECO:0000256" key="1">
    <source>
        <dbReference type="ARBA" id="ARBA00023125"/>
    </source>
</evidence>
<evidence type="ECO:0000256" key="3">
    <source>
        <dbReference type="ARBA" id="ARBA00023242"/>
    </source>
</evidence>
<dbReference type="GO" id="GO:0005634">
    <property type="term" value="C:nucleus"/>
    <property type="evidence" value="ECO:0007669"/>
    <property type="project" value="UniProtKB-SubCell"/>
</dbReference>
<dbReference type="GO" id="GO:0000978">
    <property type="term" value="F:RNA polymerase II cis-regulatory region sequence-specific DNA binding"/>
    <property type="evidence" value="ECO:0007669"/>
    <property type="project" value="TreeGrafter"/>
</dbReference>
<dbReference type="GO" id="GO:0000981">
    <property type="term" value="F:DNA-binding transcription factor activity, RNA polymerase II-specific"/>
    <property type="evidence" value="ECO:0007669"/>
    <property type="project" value="InterPro"/>
</dbReference>
<keyword evidence="3 4" id="KW-0539">Nucleus</keyword>
<organism evidence="7 8">
    <name type="scientific">Thelohanellus kitauei</name>
    <name type="common">Myxosporean</name>
    <dbReference type="NCBI Taxonomy" id="669202"/>
    <lineage>
        <taxon>Eukaryota</taxon>
        <taxon>Metazoa</taxon>
        <taxon>Cnidaria</taxon>
        <taxon>Myxozoa</taxon>
        <taxon>Myxosporea</taxon>
        <taxon>Bivalvulida</taxon>
        <taxon>Platysporina</taxon>
        <taxon>Myxobolidae</taxon>
        <taxon>Thelohanellus</taxon>
    </lineage>
</organism>
<dbReference type="PROSITE" id="PS00027">
    <property type="entry name" value="HOMEOBOX_1"/>
    <property type="match status" value="1"/>
</dbReference>
<protein>
    <submittedName>
        <fullName evidence="7">Homeobox expressed in ES cell 1-B</fullName>
    </submittedName>
</protein>
<evidence type="ECO:0000256" key="5">
    <source>
        <dbReference type="RuleBase" id="RU000682"/>
    </source>
</evidence>
<keyword evidence="8" id="KW-1185">Reference proteome</keyword>
<dbReference type="AlphaFoldDB" id="A0A0C2MYJ8"/>
<evidence type="ECO:0000256" key="4">
    <source>
        <dbReference type="PROSITE-ProRule" id="PRU00108"/>
    </source>
</evidence>
<sequence>MKDNGESSLVQNNTGNEMNLLIQARQVQKSPQETVHPNKTRRIVSPIYSSIKGPIHQKIQTINTPGFQITLGLYQKPSKGFTQETVNPCHMAQSHAEEDLTKNSSCNNVSNYQVTLESTTPQPGPNYNLLKNLQTRADSQEVSKCEHCPQITPTTQIPCVNEGVTRSRRKRTHFSKYQLDILENEFSKNHKVSLGKREELASKLMVTENHVTVWFQNRRQKFNKEHQKHKEVKKFHRDKE</sequence>
<evidence type="ECO:0000256" key="2">
    <source>
        <dbReference type="ARBA" id="ARBA00023155"/>
    </source>
</evidence>
<dbReference type="InterPro" id="IPR017970">
    <property type="entry name" value="Homeobox_CS"/>
</dbReference>
<dbReference type="PANTHER" id="PTHR24327:SF41">
    <property type="entry name" value="BRAIN-SPECIFIC HOMEOBOX PROTEIN"/>
    <property type="match status" value="1"/>
</dbReference>
<feature type="DNA-binding region" description="Homeobox" evidence="4">
    <location>
        <begin position="167"/>
        <end position="226"/>
    </location>
</feature>
<dbReference type="EMBL" id="JWZT01001233">
    <property type="protein sequence ID" value="KII72421.1"/>
    <property type="molecule type" value="Genomic_DNA"/>
</dbReference>
<dbReference type="SMART" id="SM00389">
    <property type="entry name" value="HOX"/>
    <property type="match status" value="1"/>
</dbReference>
<dbReference type="InterPro" id="IPR050460">
    <property type="entry name" value="Distal-less_Homeobox_TF"/>
</dbReference>
<name>A0A0C2MYJ8_THEKT</name>
<reference evidence="7 8" key="1">
    <citation type="journal article" date="2014" name="Genome Biol. Evol.">
        <title>The genome of the myxosporean Thelohanellus kitauei shows adaptations to nutrient acquisition within its fish host.</title>
        <authorList>
            <person name="Yang Y."/>
            <person name="Xiong J."/>
            <person name="Zhou Z."/>
            <person name="Huo F."/>
            <person name="Miao W."/>
            <person name="Ran C."/>
            <person name="Liu Y."/>
            <person name="Zhang J."/>
            <person name="Feng J."/>
            <person name="Wang M."/>
            <person name="Wang M."/>
            <person name="Wang L."/>
            <person name="Yao B."/>
        </authorList>
    </citation>
    <scope>NUCLEOTIDE SEQUENCE [LARGE SCALE GENOMIC DNA]</scope>
    <source>
        <strain evidence="7">Wuqing</strain>
    </source>
</reference>
<dbReference type="Proteomes" id="UP000031668">
    <property type="component" value="Unassembled WGS sequence"/>
</dbReference>
<comment type="subcellular location">
    <subcellularLocation>
        <location evidence="4 5">Nucleus</location>
    </subcellularLocation>
</comment>
<dbReference type="Pfam" id="PF00046">
    <property type="entry name" value="Homeodomain"/>
    <property type="match status" value="1"/>
</dbReference>
<comment type="caution">
    <text evidence="7">The sequence shown here is derived from an EMBL/GenBank/DDBJ whole genome shotgun (WGS) entry which is preliminary data.</text>
</comment>
<dbReference type="SUPFAM" id="SSF46689">
    <property type="entry name" value="Homeodomain-like"/>
    <property type="match status" value="1"/>
</dbReference>
<keyword evidence="2 4" id="KW-0371">Homeobox</keyword>